<feature type="compositionally biased region" description="Low complexity" evidence="5">
    <location>
        <begin position="625"/>
        <end position="642"/>
    </location>
</feature>
<evidence type="ECO:0000313" key="8">
    <source>
        <dbReference type="Proteomes" id="UP000521943"/>
    </source>
</evidence>
<feature type="compositionally biased region" description="Polar residues" evidence="5">
    <location>
        <begin position="907"/>
        <end position="918"/>
    </location>
</feature>
<feature type="transmembrane region" description="Helical" evidence="6">
    <location>
        <begin position="286"/>
        <end position="307"/>
    </location>
</feature>
<evidence type="ECO:0000256" key="5">
    <source>
        <dbReference type="SAM" id="MobiDB-lite"/>
    </source>
</evidence>
<sequence length="977" mass="109778">MGSNSTCHKHVAAEDPPGIFQSGGAVFRAYHIGWIICGCFTAVATVASFWLINKHLQWYTNKREQRYIVRLLFLVPIYALISFASFLFWNNATPLILVRDAYEAIVLTAFFYLLLAYISPDPEEQRRVFLKTGLSKSNDNTARQRGTKLQRWMFPLGFIKKKPKDGLYFLQLMKWGVLQYCVIRPVTALAAVILDYSGHYCEASWSPVWGHVWIVIIISISVTIAMYCLIQLYIPVAGELKPHRPILKLFSVKAVVFLTFWQATLLSALSMLGVVKGTSYMTAEDINIGIGAILECFEMMIFAFVHIKAFTYKPYRPFHNPMSKDPPPSRTPRLRSLGHALDFRETFREIWMGCVYMFDKMRGREPRHDFGARRAAHYEEAFGQARPAQPKAKKGVAANRKANQPNLSPSDITIRQEVEVDVSGERQWLGLGDDYGYGLGYFRRQKSERLSVQIGKELQARGYSPEELPARVPTEHGHLPIDPDQDVPAPRRRSWWRSIYDHISQSSHHHHRTGTDNSLTPSLPRRLQSKDTRSRRQSEAQRTLLQHEGSEALDLEDAPPSNPIQPDSYARSPLQPGTPPLPSFHRIERRDSGQSLDSDVLAPLGAYRDRRKSNYRPKRHKRNTSSQGSSSALLPSPQQLEPIAHSPPQSTIDMAEIDPRVGLGMHQHHDLNSLLSIPTPQSDHRPDSLLGRIFPPSEVSLDGRSRADSMADSAYSLPSIVSQDGAPRPIGDRRLHVHEHTYHPSASAHALHVPWTADVVHHHPGPGSPPHPQGFEDGQDYGMPPPLPEKDLNYVPSFRRSQVAAGPSRRESGVSHRHPRGGPRESGVSLPSLPEDGDFEMPPHLIMKHDTARSSTLVDTPSSPQSAYFSDYRLSYGDSTRPPPSIVVQEEKGPPKPARKSLLPPSAFSSRPISTAKPSTDFLPIPTSSHHRRERAEKRQSSISNVNDPDLDDQLSDTLSLSSFYTAVSQPQSTRRT</sequence>
<comment type="caution">
    <text evidence="7">The sequence shown here is derived from an EMBL/GenBank/DDBJ whole genome shotgun (WGS) entry which is preliminary data.</text>
</comment>
<dbReference type="OrthoDB" id="5348404at2759"/>
<dbReference type="EMBL" id="JACGCI010000013">
    <property type="protein sequence ID" value="KAF6760162.1"/>
    <property type="molecule type" value="Genomic_DNA"/>
</dbReference>
<feature type="region of interest" description="Disordered" evidence="5">
    <location>
        <begin position="758"/>
        <end position="956"/>
    </location>
</feature>
<reference evidence="7 8" key="1">
    <citation type="submission" date="2020-07" db="EMBL/GenBank/DDBJ databases">
        <title>Comparative genomics of pyrophilous fungi reveals a link between fire events and developmental genes.</title>
        <authorList>
            <consortium name="DOE Joint Genome Institute"/>
            <person name="Steindorff A.S."/>
            <person name="Carver A."/>
            <person name="Calhoun S."/>
            <person name="Stillman K."/>
            <person name="Liu H."/>
            <person name="Lipzen A."/>
            <person name="Pangilinan J."/>
            <person name="Labutti K."/>
            <person name="Bruns T.D."/>
            <person name="Grigoriev I.V."/>
        </authorList>
    </citation>
    <scope>NUCLEOTIDE SEQUENCE [LARGE SCALE GENOMIC DNA]</scope>
    <source>
        <strain evidence="7 8">CBS 144469</strain>
    </source>
</reference>
<feature type="compositionally biased region" description="Basic residues" evidence="5">
    <location>
        <begin position="609"/>
        <end position="623"/>
    </location>
</feature>
<dbReference type="GO" id="GO:0016020">
    <property type="term" value="C:membrane"/>
    <property type="evidence" value="ECO:0007669"/>
    <property type="project" value="UniProtKB-SubCell"/>
</dbReference>
<evidence type="ECO:0000313" key="7">
    <source>
        <dbReference type="EMBL" id="KAF6760162.1"/>
    </source>
</evidence>
<evidence type="ECO:0000256" key="4">
    <source>
        <dbReference type="ARBA" id="ARBA00023136"/>
    </source>
</evidence>
<proteinExistence type="predicted"/>
<dbReference type="PANTHER" id="PTHR23423">
    <property type="entry name" value="ORGANIC SOLUTE TRANSPORTER-RELATED"/>
    <property type="match status" value="1"/>
</dbReference>
<dbReference type="AlphaFoldDB" id="A0A8H6I951"/>
<dbReference type="InterPro" id="IPR005178">
    <property type="entry name" value="Ostalpha/TMEM184C"/>
</dbReference>
<feature type="region of interest" description="Disordered" evidence="5">
    <location>
        <begin position="504"/>
        <end position="650"/>
    </location>
</feature>
<evidence type="ECO:0000256" key="6">
    <source>
        <dbReference type="SAM" id="Phobius"/>
    </source>
</evidence>
<feature type="transmembrane region" description="Helical" evidence="6">
    <location>
        <begin position="32"/>
        <end position="51"/>
    </location>
</feature>
<keyword evidence="4 6" id="KW-0472">Membrane</keyword>
<keyword evidence="3 6" id="KW-1133">Transmembrane helix</keyword>
<feature type="region of interest" description="Disordered" evidence="5">
    <location>
        <begin position="382"/>
        <end position="408"/>
    </location>
</feature>
<name>A0A8H6I951_9AGAR</name>
<evidence type="ECO:0000256" key="2">
    <source>
        <dbReference type="ARBA" id="ARBA00022692"/>
    </source>
</evidence>
<feature type="compositionally biased region" description="Polar residues" evidence="5">
    <location>
        <begin position="853"/>
        <end position="868"/>
    </location>
</feature>
<keyword evidence="8" id="KW-1185">Reference proteome</keyword>
<comment type="subcellular location">
    <subcellularLocation>
        <location evidence="1">Membrane</location>
        <topology evidence="1">Multi-pass membrane protein</topology>
    </subcellularLocation>
</comment>
<feature type="compositionally biased region" description="Basic and acidic residues" evidence="5">
    <location>
        <begin position="528"/>
        <end position="539"/>
    </location>
</feature>
<feature type="transmembrane region" description="Helical" evidence="6">
    <location>
        <begin position="255"/>
        <end position="274"/>
    </location>
</feature>
<dbReference type="Proteomes" id="UP000521943">
    <property type="component" value="Unassembled WGS sequence"/>
</dbReference>
<protein>
    <submittedName>
        <fullName evidence="7">Organic solute transporter Ostalpha-domain-containing protein</fullName>
    </submittedName>
</protein>
<evidence type="ECO:0000256" key="1">
    <source>
        <dbReference type="ARBA" id="ARBA00004141"/>
    </source>
</evidence>
<feature type="transmembrane region" description="Helical" evidence="6">
    <location>
        <begin position="71"/>
        <end position="89"/>
    </location>
</feature>
<feature type="transmembrane region" description="Helical" evidence="6">
    <location>
        <begin position="101"/>
        <end position="118"/>
    </location>
</feature>
<feature type="transmembrane region" description="Helical" evidence="6">
    <location>
        <begin position="208"/>
        <end position="234"/>
    </location>
</feature>
<gene>
    <name evidence="7" type="ORF">DFP72DRAFT_883400</name>
</gene>
<organism evidence="7 8">
    <name type="scientific">Ephemerocybe angulata</name>
    <dbReference type="NCBI Taxonomy" id="980116"/>
    <lineage>
        <taxon>Eukaryota</taxon>
        <taxon>Fungi</taxon>
        <taxon>Dikarya</taxon>
        <taxon>Basidiomycota</taxon>
        <taxon>Agaricomycotina</taxon>
        <taxon>Agaricomycetes</taxon>
        <taxon>Agaricomycetidae</taxon>
        <taxon>Agaricales</taxon>
        <taxon>Agaricineae</taxon>
        <taxon>Psathyrellaceae</taxon>
        <taxon>Ephemerocybe</taxon>
    </lineage>
</organism>
<feature type="region of interest" description="Disordered" evidence="5">
    <location>
        <begin position="461"/>
        <end position="488"/>
    </location>
</feature>
<evidence type="ECO:0000256" key="3">
    <source>
        <dbReference type="ARBA" id="ARBA00022989"/>
    </source>
</evidence>
<keyword evidence="2 6" id="KW-0812">Transmembrane</keyword>
<feature type="transmembrane region" description="Helical" evidence="6">
    <location>
        <begin position="177"/>
        <end position="196"/>
    </location>
</feature>
<dbReference type="SMART" id="SM01417">
    <property type="entry name" value="Solute_trans_a"/>
    <property type="match status" value="1"/>
</dbReference>
<dbReference type="Pfam" id="PF03619">
    <property type="entry name" value="Solute_trans_a"/>
    <property type="match status" value="1"/>
</dbReference>
<accession>A0A8H6I951</accession>